<dbReference type="InterPro" id="IPR042185">
    <property type="entry name" value="Serpin_sf_2"/>
</dbReference>
<evidence type="ECO:0000256" key="3">
    <source>
        <dbReference type="SAM" id="MobiDB-lite"/>
    </source>
</evidence>
<dbReference type="SMART" id="SM00093">
    <property type="entry name" value="SERPIN"/>
    <property type="match status" value="1"/>
</dbReference>
<organism evidence="6 7">
    <name type="scientific">Sciurus vulgaris</name>
    <name type="common">Eurasian red squirrel</name>
    <dbReference type="NCBI Taxonomy" id="55149"/>
    <lineage>
        <taxon>Eukaryota</taxon>
        <taxon>Metazoa</taxon>
        <taxon>Chordata</taxon>
        <taxon>Craniata</taxon>
        <taxon>Vertebrata</taxon>
        <taxon>Euteleostomi</taxon>
        <taxon>Mammalia</taxon>
        <taxon>Eutheria</taxon>
        <taxon>Euarchontoglires</taxon>
        <taxon>Glires</taxon>
        <taxon>Rodentia</taxon>
        <taxon>Sciuromorpha</taxon>
        <taxon>Sciuridae</taxon>
        <taxon>Sciurinae</taxon>
        <taxon>Sciurini</taxon>
        <taxon>Sciurus</taxon>
    </lineage>
</organism>
<evidence type="ECO:0000313" key="6">
    <source>
        <dbReference type="Ensembl" id="ENSSVLP00005002027.1"/>
    </source>
</evidence>
<dbReference type="GO" id="GO:0036028">
    <property type="term" value="C:protein C inhibitor-thrombin complex"/>
    <property type="evidence" value="ECO:0007669"/>
    <property type="project" value="Ensembl"/>
</dbReference>
<dbReference type="PROSITE" id="PS00284">
    <property type="entry name" value="SERPIN"/>
    <property type="match status" value="1"/>
</dbReference>
<dbReference type="AlphaFoldDB" id="A0A8D2AIX1"/>
<dbReference type="Gene3D" id="3.30.497.10">
    <property type="entry name" value="Antithrombin, subunit I, domain 2"/>
    <property type="match status" value="1"/>
</dbReference>
<gene>
    <name evidence="6" type="primary">SERPINA5</name>
</gene>
<dbReference type="GO" id="GO:0031094">
    <property type="term" value="C:platelet dense tubular network"/>
    <property type="evidence" value="ECO:0007669"/>
    <property type="project" value="Ensembl"/>
</dbReference>
<reference evidence="6" key="1">
    <citation type="submission" date="2025-08" db="UniProtKB">
        <authorList>
            <consortium name="Ensembl"/>
        </authorList>
    </citation>
    <scope>IDENTIFICATION</scope>
</reference>
<feature type="chain" id="PRO_5034481395" evidence="4">
    <location>
        <begin position="17"/>
        <end position="406"/>
    </location>
</feature>
<feature type="domain" description="Serpin" evidence="5">
    <location>
        <begin position="49"/>
        <end position="406"/>
    </location>
</feature>
<evidence type="ECO:0000259" key="5">
    <source>
        <dbReference type="SMART" id="SM00093"/>
    </source>
</evidence>
<dbReference type="GO" id="GO:0036024">
    <property type="term" value="C:protein C inhibitor-TMPRSS7 complex"/>
    <property type="evidence" value="ECO:0007669"/>
    <property type="project" value="Ensembl"/>
</dbReference>
<name>A0A8D2AIX1_SCIVU</name>
<feature type="region of interest" description="Disordered" evidence="3">
    <location>
        <begin position="19"/>
        <end position="42"/>
    </location>
</feature>
<evidence type="ECO:0000256" key="2">
    <source>
        <dbReference type="RuleBase" id="RU000411"/>
    </source>
</evidence>
<keyword evidence="4" id="KW-0732">Signal</keyword>
<evidence type="ECO:0000256" key="4">
    <source>
        <dbReference type="SAM" id="SignalP"/>
    </source>
</evidence>
<dbReference type="Pfam" id="PF00079">
    <property type="entry name" value="Serpin"/>
    <property type="match status" value="1"/>
</dbReference>
<dbReference type="InterPro" id="IPR036186">
    <property type="entry name" value="Serpin_sf"/>
</dbReference>
<dbReference type="Ensembl" id="ENSSVLT00005002231.1">
    <property type="protein sequence ID" value="ENSSVLP00005002027.1"/>
    <property type="gene ID" value="ENSSVLG00005001647.1"/>
</dbReference>
<dbReference type="InterPro" id="IPR023796">
    <property type="entry name" value="Serpin_dom"/>
</dbReference>
<dbReference type="OrthoDB" id="671595at2759"/>
<dbReference type="GO" id="GO:0009897">
    <property type="term" value="C:external side of plasma membrane"/>
    <property type="evidence" value="ECO:0007669"/>
    <property type="project" value="Ensembl"/>
</dbReference>
<dbReference type="GO" id="GO:0031091">
    <property type="term" value="C:platelet alpha granule"/>
    <property type="evidence" value="ECO:0007669"/>
    <property type="project" value="Ensembl"/>
</dbReference>
<dbReference type="InterPro" id="IPR000215">
    <property type="entry name" value="Serpin_fam"/>
</dbReference>
<reference evidence="6" key="2">
    <citation type="submission" date="2025-09" db="UniProtKB">
        <authorList>
            <consortium name="Ensembl"/>
        </authorList>
    </citation>
    <scope>IDENTIFICATION</scope>
</reference>
<dbReference type="GO" id="GO:0032190">
    <property type="term" value="F:acrosin binding"/>
    <property type="evidence" value="ECO:0007669"/>
    <property type="project" value="Ensembl"/>
</dbReference>
<dbReference type="GO" id="GO:0036027">
    <property type="term" value="C:protein C inhibitor-PLAU complex"/>
    <property type="evidence" value="ECO:0007669"/>
    <property type="project" value="Ensembl"/>
</dbReference>
<feature type="compositionally biased region" description="Basic and acidic residues" evidence="3">
    <location>
        <begin position="23"/>
        <end position="35"/>
    </location>
</feature>
<comment type="similarity">
    <text evidence="1 2">Belongs to the serpin family.</text>
</comment>
<dbReference type="FunFam" id="2.30.39.10:FF:000002">
    <property type="entry name" value="Serpin family D member 1"/>
    <property type="match status" value="1"/>
</dbReference>
<dbReference type="GO" id="GO:0036026">
    <property type="term" value="C:protein C inhibitor-PLAT complex"/>
    <property type="evidence" value="ECO:0007669"/>
    <property type="project" value="Ensembl"/>
</dbReference>
<dbReference type="Proteomes" id="UP000694564">
    <property type="component" value="Chromosome 2"/>
</dbReference>
<dbReference type="InterPro" id="IPR042178">
    <property type="entry name" value="Serpin_sf_1"/>
</dbReference>
<dbReference type="PANTHER" id="PTHR11461">
    <property type="entry name" value="SERINE PROTEASE INHIBITOR, SERPIN"/>
    <property type="match status" value="1"/>
</dbReference>
<dbReference type="GO" id="GO:0004867">
    <property type="term" value="F:serine-type endopeptidase inhibitor activity"/>
    <property type="evidence" value="ECO:0007669"/>
    <property type="project" value="Ensembl"/>
</dbReference>
<dbReference type="PANTHER" id="PTHR11461:SF274">
    <property type="entry name" value="PLASMA SERINE PROTEASE INHIBITOR"/>
    <property type="match status" value="1"/>
</dbReference>
<evidence type="ECO:0000313" key="7">
    <source>
        <dbReference type="Proteomes" id="UP000694564"/>
    </source>
</evidence>
<dbReference type="GO" id="GO:0070062">
    <property type="term" value="C:extracellular exosome"/>
    <property type="evidence" value="ECO:0007669"/>
    <property type="project" value="Ensembl"/>
</dbReference>
<dbReference type="GO" id="GO:0001972">
    <property type="term" value="F:retinoic acid binding"/>
    <property type="evidence" value="ECO:0007669"/>
    <property type="project" value="Ensembl"/>
</dbReference>
<sequence>MKLVPVLCLMLVSAQAATLRHHNSPETKKKIKEPPVRATEAPSSRDFTFDLYRALVANSSGQNVFFSPLSISMSLAMLSLGAGSNTKEQILKGLGHSLQSSSEEELHKGFQKLLQELNQPTKGFQLNLGSALFTDPVVSIKEDFLRTMKTMYQADVFPTNFKNPEGARKQINDYVAKQTKDKIVNLIQNLGSNHVMVMVNYIFFKAKWQTAFSLENTRERDFHVTPETTVKVPMMSREDLYYYLLDRNLFCKVVGVPYQGNATAVLILPNQGKMEEVERGLNGKILRNWLQTFIKRKLELFLPKFSIEGSYQLEKILPRMGISEVFTSHANLSRLSNHSNIEISEMVHRAVVEVDEAGTRAAAVTKTNFMFRSARRVSQMIMFDRPFLLTIVENKNILFLGKVTKP</sequence>
<dbReference type="GO" id="GO:0007283">
    <property type="term" value="P:spermatogenesis"/>
    <property type="evidence" value="ECO:0007669"/>
    <property type="project" value="Ensembl"/>
</dbReference>
<feature type="signal peptide" evidence="4">
    <location>
        <begin position="1"/>
        <end position="16"/>
    </location>
</feature>
<dbReference type="GO" id="GO:0097182">
    <property type="term" value="C:protein C inhibitor-coagulation factor Xa complex"/>
    <property type="evidence" value="ECO:0007669"/>
    <property type="project" value="Ensembl"/>
</dbReference>
<dbReference type="GO" id="GO:0002080">
    <property type="term" value="C:acrosomal membrane"/>
    <property type="evidence" value="ECO:0007669"/>
    <property type="project" value="Ensembl"/>
</dbReference>
<dbReference type="GO" id="GO:0070684">
    <property type="term" value="P:seminal clot liquefaction"/>
    <property type="evidence" value="ECO:0007669"/>
    <property type="project" value="Ensembl"/>
</dbReference>
<evidence type="ECO:0000256" key="1">
    <source>
        <dbReference type="ARBA" id="ARBA00009500"/>
    </source>
</evidence>
<dbReference type="GO" id="GO:0036029">
    <property type="term" value="C:protein C inhibitor-KLK3 complex"/>
    <property type="evidence" value="ECO:0007669"/>
    <property type="project" value="Ensembl"/>
</dbReference>
<dbReference type="Gene3D" id="2.30.39.10">
    <property type="entry name" value="Alpha-1-antitrypsin, domain 1"/>
    <property type="match status" value="1"/>
</dbReference>
<dbReference type="GO" id="GO:0002020">
    <property type="term" value="F:protease binding"/>
    <property type="evidence" value="ECO:0007669"/>
    <property type="project" value="Ensembl"/>
</dbReference>
<dbReference type="GO" id="GO:0097183">
    <property type="term" value="C:protein C inhibitor-coagulation factor XI complex"/>
    <property type="evidence" value="ECO:0007669"/>
    <property type="project" value="Ensembl"/>
</dbReference>
<dbReference type="GO" id="GO:0097181">
    <property type="term" value="C:protein C inhibitor-coagulation factor V complex"/>
    <property type="evidence" value="ECO:0007669"/>
    <property type="project" value="Ensembl"/>
</dbReference>
<accession>A0A8D2AIX1</accession>
<dbReference type="SUPFAM" id="SSF56574">
    <property type="entry name" value="Serpins"/>
    <property type="match status" value="1"/>
</dbReference>
<dbReference type="InterPro" id="IPR023795">
    <property type="entry name" value="Serpin_CS"/>
</dbReference>
<dbReference type="FunFam" id="3.30.497.10:FF:000001">
    <property type="entry name" value="Serine protease inhibitor"/>
    <property type="match status" value="1"/>
</dbReference>
<dbReference type="GeneTree" id="ENSGT00940000162217"/>
<dbReference type="GO" id="GO:0036030">
    <property type="term" value="C:protein C inhibitor-plasma kallikrein complex"/>
    <property type="evidence" value="ECO:0007669"/>
    <property type="project" value="Ensembl"/>
</dbReference>
<proteinExistence type="inferred from homology"/>
<keyword evidence="7" id="KW-1185">Reference proteome</keyword>
<dbReference type="GO" id="GO:0031210">
    <property type="term" value="F:phosphatidylcholine binding"/>
    <property type="evidence" value="ECO:0007669"/>
    <property type="project" value="Ensembl"/>
</dbReference>
<dbReference type="GO" id="GO:0036025">
    <property type="term" value="C:protein C inhibitor-TMPRSS11E complex"/>
    <property type="evidence" value="ECO:0007669"/>
    <property type="project" value="Ensembl"/>
</dbReference>
<protein>
    <submittedName>
        <fullName evidence="6">Serpin family A member 5</fullName>
    </submittedName>
</protein>